<evidence type="ECO:0000256" key="2">
    <source>
        <dbReference type="ARBA" id="ARBA00023008"/>
    </source>
</evidence>
<evidence type="ECO:0000259" key="4">
    <source>
        <dbReference type="PROSITE" id="PS00498"/>
    </source>
</evidence>
<proteinExistence type="predicted"/>
<keyword evidence="1" id="KW-0479">Metal-binding</keyword>
<evidence type="ECO:0000313" key="5">
    <source>
        <dbReference type="EMBL" id="KAK4034482.1"/>
    </source>
</evidence>
<accession>A0AAN6SP35</accession>
<dbReference type="PANTHER" id="PTHR11474:SF126">
    <property type="entry name" value="TYROSINASE-LIKE PROTEIN TYR-1-RELATED"/>
    <property type="match status" value="1"/>
</dbReference>
<protein>
    <recommendedName>
        <fullName evidence="4">Tyrosinase copper-binding domain-containing protein</fullName>
    </recommendedName>
</protein>
<keyword evidence="2" id="KW-0186">Copper</keyword>
<dbReference type="SUPFAM" id="SSF48056">
    <property type="entry name" value="Di-copper centre-containing domain"/>
    <property type="match status" value="1"/>
</dbReference>
<feature type="domain" description="Tyrosinase copper-binding" evidence="4">
    <location>
        <begin position="309"/>
        <end position="320"/>
    </location>
</feature>
<dbReference type="Pfam" id="PF00264">
    <property type="entry name" value="Tyrosinase"/>
    <property type="match status" value="1"/>
</dbReference>
<evidence type="ECO:0000256" key="1">
    <source>
        <dbReference type="ARBA" id="ARBA00022723"/>
    </source>
</evidence>
<keyword evidence="3" id="KW-0732">Signal</keyword>
<dbReference type="GO" id="GO:0016491">
    <property type="term" value="F:oxidoreductase activity"/>
    <property type="evidence" value="ECO:0007669"/>
    <property type="project" value="InterPro"/>
</dbReference>
<dbReference type="InterPro" id="IPR050316">
    <property type="entry name" value="Tyrosinase/Hemocyanin"/>
</dbReference>
<dbReference type="Proteomes" id="UP001303115">
    <property type="component" value="Unassembled WGS sequence"/>
</dbReference>
<evidence type="ECO:0000256" key="3">
    <source>
        <dbReference type="SAM" id="SignalP"/>
    </source>
</evidence>
<dbReference type="PANTHER" id="PTHR11474">
    <property type="entry name" value="TYROSINASE FAMILY MEMBER"/>
    <property type="match status" value="1"/>
</dbReference>
<organism evidence="5 6">
    <name type="scientific">Parachaetomium inaequale</name>
    <dbReference type="NCBI Taxonomy" id="2588326"/>
    <lineage>
        <taxon>Eukaryota</taxon>
        <taxon>Fungi</taxon>
        <taxon>Dikarya</taxon>
        <taxon>Ascomycota</taxon>
        <taxon>Pezizomycotina</taxon>
        <taxon>Sordariomycetes</taxon>
        <taxon>Sordariomycetidae</taxon>
        <taxon>Sordariales</taxon>
        <taxon>Chaetomiaceae</taxon>
        <taxon>Parachaetomium</taxon>
    </lineage>
</organism>
<sequence>MKFLSLAAGLLSLAHLAIAAPVGDVDPEVAASKRILELQAQYQQNIFGAIDNRTTGCTAQNIQRRKEWSTLPKPDQAAFIAAIHCLNTLPAKTPPTHAPGARFLYDDFIVTHIDQTPFVHASGLFLPFHRHLVHLFATALRTQCAYQGPLPYWDWTLSYTDPRKAAVFDGSEHSLSGNGAFIPGRNATEIALPGGFTWSIPPATGGGCVAHGPFAQGRFEVRLGPVGYEPKGPQGGLGYNPRCLTRDLSPAYSRGTSPTAVTKLVEGCGDLACFVHEMDMPGGVPGGVHASGHWQVGLDALDVFASPSDPVFWLHHAQIDRMWTMWQGLGLKERTYQVTGTATAANDPPSDNVTLESVMDFGILGDARTIRQASSSVDGEYCYVYE</sequence>
<dbReference type="Gene3D" id="1.10.1280.10">
    <property type="entry name" value="Di-copper center containing domain from catechol oxidase"/>
    <property type="match status" value="1"/>
</dbReference>
<dbReference type="InterPro" id="IPR008922">
    <property type="entry name" value="Di-copper_centre_dom_sf"/>
</dbReference>
<feature type="signal peptide" evidence="3">
    <location>
        <begin position="1"/>
        <end position="19"/>
    </location>
</feature>
<dbReference type="AlphaFoldDB" id="A0AAN6SP35"/>
<feature type="chain" id="PRO_5042936524" description="Tyrosinase copper-binding domain-containing protein" evidence="3">
    <location>
        <begin position="20"/>
        <end position="386"/>
    </location>
</feature>
<dbReference type="PRINTS" id="PR00092">
    <property type="entry name" value="TYROSINASE"/>
</dbReference>
<dbReference type="InterPro" id="IPR002227">
    <property type="entry name" value="Tyrosinase_Cu-bd"/>
</dbReference>
<reference evidence="6" key="1">
    <citation type="journal article" date="2023" name="Mol. Phylogenet. Evol.">
        <title>Genome-scale phylogeny and comparative genomics of the fungal order Sordariales.</title>
        <authorList>
            <person name="Hensen N."/>
            <person name="Bonometti L."/>
            <person name="Westerberg I."/>
            <person name="Brannstrom I.O."/>
            <person name="Guillou S."/>
            <person name="Cros-Aarteil S."/>
            <person name="Calhoun S."/>
            <person name="Haridas S."/>
            <person name="Kuo A."/>
            <person name="Mondo S."/>
            <person name="Pangilinan J."/>
            <person name="Riley R."/>
            <person name="LaButti K."/>
            <person name="Andreopoulos B."/>
            <person name="Lipzen A."/>
            <person name="Chen C."/>
            <person name="Yan M."/>
            <person name="Daum C."/>
            <person name="Ng V."/>
            <person name="Clum A."/>
            <person name="Steindorff A."/>
            <person name="Ohm R.A."/>
            <person name="Martin F."/>
            <person name="Silar P."/>
            <person name="Natvig D.O."/>
            <person name="Lalanne C."/>
            <person name="Gautier V."/>
            <person name="Ament-Velasquez S.L."/>
            <person name="Kruys A."/>
            <person name="Hutchinson M.I."/>
            <person name="Powell A.J."/>
            <person name="Barry K."/>
            <person name="Miller A.N."/>
            <person name="Grigoriev I.V."/>
            <person name="Debuchy R."/>
            <person name="Gladieux P."/>
            <person name="Hiltunen Thoren M."/>
            <person name="Johannesson H."/>
        </authorList>
    </citation>
    <scope>NUCLEOTIDE SEQUENCE [LARGE SCALE GENOMIC DNA]</scope>
    <source>
        <strain evidence="6">CBS 284.82</strain>
    </source>
</reference>
<dbReference type="GO" id="GO:0046872">
    <property type="term" value="F:metal ion binding"/>
    <property type="evidence" value="ECO:0007669"/>
    <property type="project" value="UniProtKB-KW"/>
</dbReference>
<dbReference type="EMBL" id="MU854478">
    <property type="protein sequence ID" value="KAK4034482.1"/>
    <property type="molecule type" value="Genomic_DNA"/>
</dbReference>
<keyword evidence="6" id="KW-1185">Reference proteome</keyword>
<name>A0AAN6SP35_9PEZI</name>
<comment type="caution">
    <text evidence="5">The sequence shown here is derived from an EMBL/GenBank/DDBJ whole genome shotgun (WGS) entry which is preliminary data.</text>
</comment>
<dbReference type="PROSITE" id="PS00498">
    <property type="entry name" value="TYROSINASE_2"/>
    <property type="match status" value="1"/>
</dbReference>
<evidence type="ECO:0000313" key="6">
    <source>
        <dbReference type="Proteomes" id="UP001303115"/>
    </source>
</evidence>
<gene>
    <name evidence="5" type="ORF">C8A01DRAFT_39046</name>
</gene>